<accession>A0A6G4R0L7</accession>
<dbReference type="EMBL" id="JAAKGT010000009">
    <property type="protein sequence ID" value="NGM51332.1"/>
    <property type="molecule type" value="Genomic_DNA"/>
</dbReference>
<evidence type="ECO:0000256" key="1">
    <source>
        <dbReference type="SAM" id="SignalP"/>
    </source>
</evidence>
<feature type="domain" description="DUF2059" evidence="2">
    <location>
        <begin position="128"/>
        <end position="168"/>
    </location>
</feature>
<feature type="signal peptide" evidence="1">
    <location>
        <begin position="1"/>
        <end position="28"/>
    </location>
</feature>
<evidence type="ECO:0000259" key="2">
    <source>
        <dbReference type="Pfam" id="PF09832"/>
    </source>
</evidence>
<comment type="caution">
    <text evidence="3">The sequence shown here is derived from an EMBL/GenBank/DDBJ whole genome shotgun (WGS) entry which is preliminary data.</text>
</comment>
<evidence type="ECO:0000313" key="3">
    <source>
        <dbReference type="EMBL" id="NGM51332.1"/>
    </source>
</evidence>
<keyword evidence="1" id="KW-0732">Signal</keyword>
<sequence>MLVARERIGPGRRLSGVVALLAAIAAMASPTPAAMASPVVGPEAAVAVAIGDQPLDPAQLTLARDVVRAMDFDTSIGGALDIIYGPMRAQVMREVSPDGKVTPNPVFVAAVDEALLGGKAALKAKVLDGLTRYYAASLEAQSLRDLAAFLRTPLGRKFIKSPDQLTQADRREVNILGDSKPFIDQLAGVGPGSSKVVLAVLQRHGDSDVIIADFNVRLCAGVKARGLTKTC</sequence>
<dbReference type="Pfam" id="PF09832">
    <property type="entry name" value="DUF2059"/>
    <property type="match status" value="1"/>
</dbReference>
<reference evidence="3" key="1">
    <citation type="submission" date="2020-02" db="EMBL/GenBank/DDBJ databases">
        <authorList>
            <person name="Gao J."/>
            <person name="Sun J."/>
        </authorList>
    </citation>
    <scope>NUCLEOTIDE SEQUENCE</scope>
    <source>
        <strain evidence="3">602-2</strain>
    </source>
</reference>
<organism evidence="3">
    <name type="scientific">Caulobacter sp. 602-2</name>
    <dbReference type="NCBI Taxonomy" id="2710887"/>
    <lineage>
        <taxon>Bacteria</taxon>
        <taxon>Pseudomonadati</taxon>
        <taxon>Pseudomonadota</taxon>
        <taxon>Alphaproteobacteria</taxon>
        <taxon>Caulobacterales</taxon>
        <taxon>Caulobacteraceae</taxon>
        <taxon>Caulobacter</taxon>
    </lineage>
</organism>
<gene>
    <name evidence="3" type="ORF">G5B46_17115</name>
</gene>
<dbReference type="AlphaFoldDB" id="A0A6G4R0L7"/>
<dbReference type="RefSeq" id="WP_165260682.1">
    <property type="nucleotide sequence ID" value="NZ_JAAKGT010000009.1"/>
</dbReference>
<protein>
    <submittedName>
        <fullName evidence="3">DUF2059 domain-containing protein</fullName>
    </submittedName>
</protein>
<name>A0A6G4R0L7_9CAUL</name>
<proteinExistence type="predicted"/>
<feature type="chain" id="PRO_5026128562" evidence="1">
    <location>
        <begin position="29"/>
        <end position="231"/>
    </location>
</feature>
<dbReference type="InterPro" id="IPR018637">
    <property type="entry name" value="DUF2059"/>
</dbReference>